<dbReference type="Gene3D" id="1.20.1250.20">
    <property type="entry name" value="MFS general substrate transporter like domains"/>
    <property type="match status" value="1"/>
</dbReference>
<sequence length="403" mass="41416">MFSDRSVSTSSPTGPAQPTEPVPALPARSLRLLRAAGLISNFDRFCIAPMLLIIADRLGADLSKVALAAGGYYLAYGLMQPVWGLAGDRLGRIRVMRFSLAAGSLAAVLSALAPNAETLIVARAVSGACFAACIPASLSHIGDVVPAERRQRPLTDLMTAFALGTALGTVVAGVLAHYVSWRAVFLLPALLAGYLSHALRRLPEPARTPSGAGLLTPFRIVLTTRWMWYVMAVALLEGAVMLGFLTYLAPALEARGVPAAVAGAVSALYGVGAMASAQLVKKLVGRWSPAMLIAAGGAQAAAAYALATVSRSVPALGVAALLLGTGWSFLHTTVQSWATAVTPTARATGVAMFGVSLYGGSALAGSLTASAAAHHEYGAIFAAAAVLTIPLTFAAAVGRARWR</sequence>
<dbReference type="InterPro" id="IPR011701">
    <property type="entry name" value="MFS"/>
</dbReference>
<dbReference type="EMBL" id="CP147982">
    <property type="protein sequence ID" value="WXK81298.1"/>
    <property type="molecule type" value="Genomic_DNA"/>
</dbReference>
<feature type="transmembrane region" description="Helical" evidence="7">
    <location>
        <begin position="256"/>
        <end position="275"/>
    </location>
</feature>
<evidence type="ECO:0000256" key="4">
    <source>
        <dbReference type="ARBA" id="ARBA00022989"/>
    </source>
</evidence>
<evidence type="ECO:0000256" key="3">
    <source>
        <dbReference type="ARBA" id="ARBA00022692"/>
    </source>
</evidence>
<evidence type="ECO:0000256" key="1">
    <source>
        <dbReference type="ARBA" id="ARBA00004651"/>
    </source>
</evidence>
<keyword evidence="5 7" id="KW-0472">Membrane</keyword>
<feature type="transmembrane region" description="Helical" evidence="7">
    <location>
        <begin position="226"/>
        <end position="250"/>
    </location>
</feature>
<evidence type="ECO:0000256" key="5">
    <source>
        <dbReference type="ARBA" id="ARBA00023136"/>
    </source>
</evidence>
<feature type="transmembrane region" description="Helical" evidence="7">
    <location>
        <begin position="350"/>
        <end position="373"/>
    </location>
</feature>
<evidence type="ECO:0000313" key="9">
    <source>
        <dbReference type="EMBL" id="WXK81298.1"/>
    </source>
</evidence>
<dbReference type="PROSITE" id="PS50850">
    <property type="entry name" value="MFS"/>
    <property type="match status" value="1"/>
</dbReference>
<evidence type="ECO:0000256" key="6">
    <source>
        <dbReference type="SAM" id="MobiDB-lite"/>
    </source>
</evidence>
<reference evidence="9 10" key="1">
    <citation type="submission" date="2024-03" db="EMBL/GenBank/DDBJ databases">
        <title>The complete genome of Streptomyces sirii sp.nov.</title>
        <authorList>
            <person name="Zakalyukina Y.V."/>
            <person name="Belik A.R."/>
            <person name="Biryukov M.V."/>
            <person name="Baturina O.A."/>
            <person name="Kabilov M.R."/>
        </authorList>
    </citation>
    <scope>NUCLEOTIDE SEQUENCE [LARGE SCALE GENOMIC DNA]</scope>
    <source>
        <strain evidence="9 10">BP-8</strain>
    </source>
</reference>
<name>A0ABZ2QXK5_9ACTN</name>
<dbReference type="CDD" id="cd17324">
    <property type="entry name" value="MFS_NepI_like"/>
    <property type="match status" value="1"/>
</dbReference>
<accession>A0ABZ2QXK5</accession>
<evidence type="ECO:0000259" key="8">
    <source>
        <dbReference type="PROSITE" id="PS50850"/>
    </source>
</evidence>
<feature type="transmembrane region" description="Helical" evidence="7">
    <location>
        <begin position="154"/>
        <end position="175"/>
    </location>
</feature>
<comment type="subcellular location">
    <subcellularLocation>
        <location evidence="1">Cell membrane</location>
        <topology evidence="1">Multi-pass membrane protein</topology>
    </subcellularLocation>
</comment>
<dbReference type="Pfam" id="PF07690">
    <property type="entry name" value="MFS_1"/>
    <property type="match status" value="1"/>
</dbReference>
<organism evidence="9 10">
    <name type="scientific">Streptomyces sirii</name>
    <dbReference type="NCBI Taxonomy" id="3127701"/>
    <lineage>
        <taxon>Bacteria</taxon>
        <taxon>Bacillati</taxon>
        <taxon>Actinomycetota</taxon>
        <taxon>Actinomycetes</taxon>
        <taxon>Kitasatosporales</taxon>
        <taxon>Streptomycetaceae</taxon>
        <taxon>Streptomyces</taxon>
    </lineage>
</organism>
<keyword evidence="2" id="KW-1003">Cell membrane</keyword>
<feature type="transmembrane region" description="Helical" evidence="7">
    <location>
        <begin position="313"/>
        <end position="330"/>
    </location>
</feature>
<dbReference type="SUPFAM" id="SSF103473">
    <property type="entry name" value="MFS general substrate transporter"/>
    <property type="match status" value="1"/>
</dbReference>
<protein>
    <submittedName>
        <fullName evidence="9">MFS transporter</fullName>
    </submittedName>
</protein>
<dbReference type="Proteomes" id="UP001626628">
    <property type="component" value="Chromosome"/>
</dbReference>
<dbReference type="InterPro" id="IPR020846">
    <property type="entry name" value="MFS_dom"/>
</dbReference>
<keyword evidence="4 7" id="KW-1133">Transmembrane helix</keyword>
<gene>
    <name evidence="9" type="ORF">WAB15_37760</name>
</gene>
<proteinExistence type="predicted"/>
<keyword evidence="10" id="KW-1185">Reference proteome</keyword>
<evidence type="ECO:0000256" key="7">
    <source>
        <dbReference type="SAM" id="Phobius"/>
    </source>
</evidence>
<evidence type="ECO:0000313" key="10">
    <source>
        <dbReference type="Proteomes" id="UP001626628"/>
    </source>
</evidence>
<evidence type="ECO:0000256" key="2">
    <source>
        <dbReference type="ARBA" id="ARBA00022475"/>
    </source>
</evidence>
<feature type="domain" description="Major facilitator superfamily (MFS) profile" evidence="8">
    <location>
        <begin position="29"/>
        <end position="402"/>
    </location>
</feature>
<dbReference type="InterPro" id="IPR050189">
    <property type="entry name" value="MFS_Efflux_Transporters"/>
</dbReference>
<keyword evidence="3 7" id="KW-0812">Transmembrane</keyword>
<feature type="transmembrane region" description="Helical" evidence="7">
    <location>
        <begin position="379"/>
        <end position="398"/>
    </location>
</feature>
<feature type="compositionally biased region" description="Polar residues" evidence="6">
    <location>
        <begin position="1"/>
        <end position="16"/>
    </location>
</feature>
<dbReference type="RefSeq" id="WP_407289080.1">
    <property type="nucleotide sequence ID" value="NZ_CP147982.1"/>
</dbReference>
<dbReference type="InterPro" id="IPR036259">
    <property type="entry name" value="MFS_trans_sf"/>
</dbReference>
<dbReference type="PANTHER" id="PTHR43124:SF3">
    <property type="entry name" value="CHLORAMPHENICOL EFFLUX PUMP RV0191"/>
    <property type="match status" value="1"/>
</dbReference>
<dbReference type="PANTHER" id="PTHR43124">
    <property type="entry name" value="PURINE EFFLUX PUMP PBUE"/>
    <property type="match status" value="1"/>
</dbReference>
<feature type="transmembrane region" description="Helical" evidence="7">
    <location>
        <begin position="287"/>
        <end position="307"/>
    </location>
</feature>
<feature type="transmembrane region" description="Helical" evidence="7">
    <location>
        <begin position="67"/>
        <end position="86"/>
    </location>
</feature>
<feature type="transmembrane region" description="Helical" evidence="7">
    <location>
        <begin position="120"/>
        <end position="142"/>
    </location>
</feature>
<feature type="region of interest" description="Disordered" evidence="6">
    <location>
        <begin position="1"/>
        <end position="23"/>
    </location>
</feature>